<dbReference type="EC" id="1.6.5.9" evidence="5"/>
<dbReference type="InterPro" id="IPR001501">
    <property type="entry name" value="Ni-dep_hyd_lsu"/>
</dbReference>
<evidence type="ECO:0000259" key="3">
    <source>
        <dbReference type="Pfam" id="PF00329"/>
    </source>
</evidence>
<evidence type="ECO:0000259" key="4">
    <source>
        <dbReference type="Pfam" id="PF00346"/>
    </source>
</evidence>
<dbReference type="InterPro" id="IPR001135">
    <property type="entry name" value="NADH_Q_OxRdtase_suD"/>
</dbReference>
<dbReference type="EMBL" id="CP127173">
    <property type="protein sequence ID" value="WIV59135.1"/>
    <property type="molecule type" value="Genomic_DNA"/>
</dbReference>
<gene>
    <name evidence="5" type="ORF">QP939_11145</name>
</gene>
<dbReference type="Pfam" id="PF00329">
    <property type="entry name" value="Complex1_30kDa"/>
    <property type="match status" value="1"/>
</dbReference>
<dbReference type="Proteomes" id="UP001227101">
    <property type="component" value="Chromosome"/>
</dbReference>
<dbReference type="SUPFAM" id="SSF143243">
    <property type="entry name" value="Nqo5-like"/>
    <property type="match status" value="1"/>
</dbReference>
<dbReference type="GO" id="GO:0050136">
    <property type="term" value="F:NADH dehydrogenase (quinone) (non-electrogenic) activity"/>
    <property type="evidence" value="ECO:0007669"/>
    <property type="project" value="UniProtKB-EC"/>
</dbReference>
<proteinExistence type="predicted"/>
<dbReference type="Gene3D" id="3.30.460.80">
    <property type="entry name" value="NADH:ubiquinone oxidoreductase, 30kDa subunit"/>
    <property type="match status" value="1"/>
</dbReference>
<accession>A0ABY8XTV0</accession>
<organism evidence="5 6">
    <name type="scientific">Amycolatopsis nalaikhensis</name>
    <dbReference type="NCBI Taxonomy" id="715472"/>
    <lineage>
        <taxon>Bacteria</taxon>
        <taxon>Bacillati</taxon>
        <taxon>Actinomycetota</taxon>
        <taxon>Actinomycetes</taxon>
        <taxon>Pseudonocardiales</taxon>
        <taxon>Pseudonocardiaceae</taxon>
        <taxon>Amycolatopsis</taxon>
    </lineage>
</organism>
<protein>
    <submittedName>
        <fullName evidence="5">NADH-quinone oxidoreductase subunit C</fullName>
        <ecNumber evidence="5">1.6.5.9</ecNumber>
    </submittedName>
</protein>
<dbReference type="InterPro" id="IPR052197">
    <property type="entry name" value="ComplexI_49kDa-like"/>
</dbReference>
<name>A0ABY8XTV0_9PSEU</name>
<keyword evidence="2" id="KW-0520">NAD</keyword>
<dbReference type="RefSeq" id="WP_285456613.1">
    <property type="nucleotide sequence ID" value="NZ_CP127173.1"/>
</dbReference>
<feature type="domain" description="NADH:ubiquinone oxidoreductase 30kDa subunit" evidence="3">
    <location>
        <begin position="45"/>
        <end position="101"/>
    </location>
</feature>
<evidence type="ECO:0000256" key="2">
    <source>
        <dbReference type="ARBA" id="ARBA00023027"/>
    </source>
</evidence>
<evidence type="ECO:0000313" key="5">
    <source>
        <dbReference type="EMBL" id="WIV59135.1"/>
    </source>
</evidence>
<feature type="domain" description="NADH-quinone oxidoreductase subunit D" evidence="4">
    <location>
        <begin position="255"/>
        <end position="403"/>
    </location>
</feature>
<dbReference type="PANTHER" id="PTHR43485:SF1">
    <property type="entry name" value="FORMATE HYDROGENLYASE SUBUNIT 5-RELATED"/>
    <property type="match status" value="1"/>
</dbReference>
<evidence type="ECO:0000313" key="6">
    <source>
        <dbReference type="Proteomes" id="UP001227101"/>
    </source>
</evidence>
<dbReference type="InterPro" id="IPR029014">
    <property type="entry name" value="NiFe-Hase_large"/>
</dbReference>
<dbReference type="InterPro" id="IPR037232">
    <property type="entry name" value="NADH_quin_OxRdtase_su_C/D-like"/>
</dbReference>
<dbReference type="InterPro" id="IPR001268">
    <property type="entry name" value="NADH_UbQ_OxRdtase_30kDa_su"/>
</dbReference>
<keyword evidence="6" id="KW-1185">Reference proteome</keyword>
<evidence type="ECO:0000256" key="1">
    <source>
        <dbReference type="ARBA" id="ARBA00023002"/>
    </source>
</evidence>
<keyword evidence="1 5" id="KW-0560">Oxidoreductase</keyword>
<dbReference type="SUPFAM" id="SSF56762">
    <property type="entry name" value="HydB/Nqo4-like"/>
    <property type="match status" value="1"/>
</dbReference>
<feature type="domain" description="NADH-quinone oxidoreductase subunit D" evidence="4">
    <location>
        <begin position="416"/>
        <end position="481"/>
    </location>
</feature>
<sequence>MSLWARLLTRWDTGARFAGLAGDGDITEGITLHVLLAEQGGIDTLDVTLPPGTTRYPCLTADVPGAFWYERKLHDLFGLIPDGHPRLDSLVLPHPDDGEPLPSPGASFHPSHVEPDERALHRHVMGTGMFSIPHGPVRSGVFESVEYVVESPGEDIPHVNVRPHFKHRGLEVRFEGMHPEQGVLLAERVEGIASVAHALAFCHAVEELAGAQPPLSAQLVRVLHAELERVANHLDVALKLADAAGLAVAVARFGRHKECVLRLVSALCGNRFGRGVVVPGGVRALPLLAAGEIRVRLETLGHAITADAAALMQTASFLDRLRDTGPLAEDFASAWGLLGPVGRASGSTDDARWQRPYDAYPKLSRQPDRRYADGDAMARLRVRWDEVAESFDLLRQVLDLLADTGDDVPRVPVEPGTGQSVGWAEAPQGEVLYLIRTDAAGRLRRCAPRSASFHNLAAFSHTFHGDILTDFPFIEASFGLSIAGVVM</sequence>
<reference evidence="5 6" key="1">
    <citation type="submission" date="2023-06" db="EMBL/GenBank/DDBJ databases">
        <authorList>
            <person name="Oyuntsetseg B."/>
            <person name="Kim S.B."/>
        </authorList>
    </citation>
    <scope>NUCLEOTIDE SEQUENCE [LARGE SCALE GENOMIC DNA]</scope>
    <source>
        <strain evidence="5 6">2-2</strain>
    </source>
</reference>
<dbReference type="Gene3D" id="1.10.645.10">
    <property type="entry name" value="Cytochrome-c3 Hydrogenase, chain B"/>
    <property type="match status" value="1"/>
</dbReference>
<dbReference type="Pfam" id="PF00374">
    <property type="entry name" value="NiFeSe_Hases"/>
    <property type="match status" value="1"/>
</dbReference>
<dbReference type="PANTHER" id="PTHR43485">
    <property type="entry name" value="HYDROGENASE-4 COMPONENT G"/>
    <property type="match status" value="1"/>
</dbReference>
<dbReference type="Pfam" id="PF00346">
    <property type="entry name" value="Complex1_49kDa"/>
    <property type="match status" value="2"/>
</dbReference>